<sequence>MSVFRPLKALFFLVLVLVAAIAVFVLTFDANRYKPDLAALVKAKTGRDLSINGDIQLSLYPNLALRLQQVSLGNATGFSGEAFAKAEQARVSVQVLPLLQQQLRVNEVTLQGMTLHLQRNKAGNTNWADLLPGNAQQSDDPVGQVIAQLLGNFMVAGISVNDSTIQWHDAQSGQTLSLAPLNLQTGALRPGKPVAIRFATHLQQNTPLLDATLEGTTTAQLAENQQDFSLTALQLQAQLRHKPAQGDTLGLNLSAAVDGNLQTKALAFNGFVAQVDVSSKTQGKLQADVKGTLRGETAAQQYFMPDLQAQVQLPQGKVQLSGRLQANLAQETLSIAGLHLQAGLNHPQAGQVDSNLTADMHWDMASQLIKLDAMQAHAKTQGGQAPLQTADVQASGSTRLQLAQQQLTVGGLKLTTQLQGDGIPGGQLRQQGQGEVNLNWGTGKGKLELFQTQLTLMGQQLNGKLLLRDPLAALAMEGEFKADTLNYPPFQLQKATLGVQMANGVLTLAPQGTLFKGAYQGTIKLNTQQTPVSLQMTHKTSGLRTEELFFALNNDKTITGALNLTANLSSVAGDALAFKQNLNGTLDVALKDGTIRDSNLAQKTQQVVKLFEKERTNEAGAKEVAFTTLGGQWQVQRGIFHTDENVLLAPHFQIKGSGDVNVVNESLDVKLRISEKPKVDQPEGLFAPLRVHGAWSNLSYALELDILLKALAQRELDKEKAKLTEKLEAEKQKQLDSLKAKADLEKAKLEQRLTDEKAKLEQRLQDKVQQHLGTGSSTTDPNAPSVEEQLKQKVEDELKQKLKGLF</sequence>
<protein>
    <recommendedName>
        <fullName evidence="2">AsmA domain-containing protein</fullName>
    </recommendedName>
</protein>
<feature type="region of interest" description="Disordered" evidence="1">
    <location>
        <begin position="763"/>
        <end position="793"/>
    </location>
</feature>
<feature type="domain" description="AsmA" evidence="2">
    <location>
        <begin position="10"/>
        <end position="641"/>
    </location>
</feature>
<evidence type="ECO:0000256" key="1">
    <source>
        <dbReference type="SAM" id="MobiDB-lite"/>
    </source>
</evidence>
<evidence type="ECO:0000313" key="4">
    <source>
        <dbReference type="Proteomes" id="UP000192491"/>
    </source>
</evidence>
<dbReference type="EMBL" id="MTEJ01000079">
    <property type="protein sequence ID" value="OQX11830.1"/>
    <property type="molecule type" value="Genomic_DNA"/>
</dbReference>
<evidence type="ECO:0000313" key="3">
    <source>
        <dbReference type="EMBL" id="OQX11830.1"/>
    </source>
</evidence>
<accession>A0A1Y1QR39</accession>
<organism evidence="3 4">
    <name type="scientific">Thiothrix lacustris</name>
    <dbReference type="NCBI Taxonomy" id="525917"/>
    <lineage>
        <taxon>Bacteria</taxon>
        <taxon>Pseudomonadati</taxon>
        <taxon>Pseudomonadota</taxon>
        <taxon>Gammaproteobacteria</taxon>
        <taxon>Thiotrichales</taxon>
        <taxon>Thiotrichaceae</taxon>
        <taxon>Thiothrix</taxon>
    </lineage>
</organism>
<reference evidence="3 4" key="1">
    <citation type="submission" date="2017-01" db="EMBL/GenBank/DDBJ databases">
        <title>Novel large sulfur bacteria in the metagenomes of groundwater-fed chemosynthetic microbial mats in the Lake Huron basin.</title>
        <authorList>
            <person name="Sharrar A.M."/>
            <person name="Flood B.E."/>
            <person name="Bailey J.V."/>
            <person name="Jones D.S."/>
            <person name="Biddanda B."/>
            <person name="Ruberg S.A."/>
            <person name="Marcus D.N."/>
            <person name="Dick G.J."/>
        </authorList>
    </citation>
    <scope>NUCLEOTIDE SEQUENCE [LARGE SCALE GENOMIC DNA]</scope>
    <source>
        <strain evidence="3">A8</strain>
    </source>
</reference>
<name>A0A1Y1QR39_9GAMM</name>
<gene>
    <name evidence="3" type="ORF">BWK73_16615</name>
</gene>
<dbReference type="GO" id="GO:0090313">
    <property type="term" value="P:regulation of protein targeting to membrane"/>
    <property type="evidence" value="ECO:0007669"/>
    <property type="project" value="TreeGrafter"/>
</dbReference>
<dbReference type="AlphaFoldDB" id="A0A1Y1QR39"/>
<dbReference type="Pfam" id="PF05170">
    <property type="entry name" value="AsmA"/>
    <property type="match status" value="1"/>
</dbReference>
<feature type="compositionally biased region" description="Polar residues" evidence="1">
    <location>
        <begin position="771"/>
        <end position="782"/>
    </location>
</feature>
<proteinExistence type="predicted"/>
<dbReference type="InterPro" id="IPR052894">
    <property type="entry name" value="AsmA-related"/>
</dbReference>
<dbReference type="GO" id="GO:0005886">
    <property type="term" value="C:plasma membrane"/>
    <property type="evidence" value="ECO:0007669"/>
    <property type="project" value="TreeGrafter"/>
</dbReference>
<comment type="caution">
    <text evidence="3">The sequence shown here is derived from an EMBL/GenBank/DDBJ whole genome shotgun (WGS) entry which is preliminary data.</text>
</comment>
<dbReference type="Proteomes" id="UP000192491">
    <property type="component" value="Unassembled WGS sequence"/>
</dbReference>
<dbReference type="InterPro" id="IPR007844">
    <property type="entry name" value="AsmA"/>
</dbReference>
<dbReference type="PANTHER" id="PTHR30441">
    <property type="entry name" value="DUF748 DOMAIN-CONTAINING PROTEIN"/>
    <property type="match status" value="1"/>
</dbReference>
<dbReference type="PANTHER" id="PTHR30441:SF4">
    <property type="entry name" value="PROTEIN ASMA"/>
    <property type="match status" value="1"/>
</dbReference>
<evidence type="ECO:0000259" key="2">
    <source>
        <dbReference type="Pfam" id="PF05170"/>
    </source>
</evidence>